<dbReference type="Proteomes" id="UP000421791">
    <property type="component" value="Unassembled WGS sequence"/>
</dbReference>
<sequence>MKRRSNFTPMERFHEILAGHGLNAMNVGINHIRVFLEGKKLFDYYPLRMKLFDYHNWHQLTYPSFGNGESKWENELERM</sequence>
<comment type="caution">
    <text evidence="1">The sequence shown here is derived from an EMBL/GenBank/DDBJ whole genome shotgun (WGS) entry which is preliminary data.</text>
</comment>
<keyword evidence="4" id="KW-1185">Reference proteome</keyword>
<organism evidence="1 3">
    <name type="scientific">Bacteroides finegoldii</name>
    <dbReference type="NCBI Taxonomy" id="338188"/>
    <lineage>
        <taxon>Bacteria</taxon>
        <taxon>Pseudomonadati</taxon>
        <taxon>Bacteroidota</taxon>
        <taxon>Bacteroidia</taxon>
        <taxon>Bacteroidales</taxon>
        <taxon>Bacteroidaceae</taxon>
        <taxon>Bacteroides</taxon>
    </lineage>
</organism>
<evidence type="ECO:0000313" key="2">
    <source>
        <dbReference type="EMBL" id="KAA5251325.1"/>
    </source>
</evidence>
<evidence type="ECO:0000313" key="3">
    <source>
        <dbReference type="Proteomes" id="UP000421791"/>
    </source>
</evidence>
<dbReference type="EMBL" id="VWAG01000085">
    <property type="protein sequence ID" value="KAA5251325.1"/>
    <property type="molecule type" value="Genomic_DNA"/>
</dbReference>
<dbReference type="EMBL" id="VWAK01000074">
    <property type="protein sequence ID" value="KAA5225936.1"/>
    <property type="molecule type" value="Genomic_DNA"/>
</dbReference>
<protein>
    <submittedName>
        <fullName evidence="1">Uncharacterized protein</fullName>
    </submittedName>
</protein>
<gene>
    <name evidence="2" type="ORF">F2Z09_21585</name>
    <name evidence="1" type="ORF">F2Z22_21575</name>
</gene>
<reference evidence="3 4" key="1">
    <citation type="journal article" date="2019" name="Nat. Med.">
        <title>A library of human gut bacterial isolates paired with longitudinal multiomics data enables mechanistic microbiome research.</title>
        <authorList>
            <person name="Poyet M."/>
            <person name="Groussin M."/>
            <person name="Gibbons S.M."/>
            <person name="Avila-Pacheco J."/>
            <person name="Jiang X."/>
            <person name="Kearney S.M."/>
            <person name="Perrotta A.R."/>
            <person name="Berdy B."/>
            <person name="Zhao S."/>
            <person name="Lieberman T.D."/>
            <person name="Swanson P.K."/>
            <person name="Smith M."/>
            <person name="Roesemann S."/>
            <person name="Alexander J.E."/>
            <person name="Rich S.A."/>
            <person name="Livny J."/>
            <person name="Vlamakis H."/>
            <person name="Clish C."/>
            <person name="Bullock K."/>
            <person name="Deik A."/>
            <person name="Scott J."/>
            <person name="Pierce K.A."/>
            <person name="Xavier R.J."/>
            <person name="Alm E.J."/>
        </authorList>
    </citation>
    <scope>NUCLEOTIDE SEQUENCE [LARGE SCALE GENOMIC DNA]</scope>
    <source>
        <strain evidence="2 4">BIOML-A2</strain>
        <strain evidence="1 3">BIOML-A6</strain>
    </source>
</reference>
<dbReference type="Proteomes" id="UP000440198">
    <property type="component" value="Unassembled WGS sequence"/>
</dbReference>
<dbReference type="AlphaFoldDB" id="A0A7J4YI71"/>
<evidence type="ECO:0000313" key="1">
    <source>
        <dbReference type="EMBL" id="KAA5225936.1"/>
    </source>
</evidence>
<accession>A0A7J4YI71</accession>
<dbReference type="RefSeq" id="WP_149924181.1">
    <property type="nucleotide sequence ID" value="NZ_JBJHRG010000067.1"/>
</dbReference>
<proteinExistence type="predicted"/>
<name>A0A7J4YI71_9BACE</name>
<evidence type="ECO:0000313" key="4">
    <source>
        <dbReference type="Proteomes" id="UP000440198"/>
    </source>
</evidence>